<dbReference type="SUPFAM" id="SSF52490">
    <property type="entry name" value="Tubulin nucleotide-binding domain-like"/>
    <property type="match status" value="1"/>
</dbReference>
<dbReference type="InterPro" id="IPR045061">
    <property type="entry name" value="FtsZ/CetZ"/>
</dbReference>
<dbReference type="InterPro" id="IPR000158">
    <property type="entry name" value="Cell_div_FtsZ"/>
</dbReference>
<dbReference type="GO" id="GO:0051301">
    <property type="term" value="P:cell division"/>
    <property type="evidence" value="ECO:0007669"/>
    <property type="project" value="TreeGrafter"/>
</dbReference>
<dbReference type="InterPro" id="IPR008280">
    <property type="entry name" value="Tub_FtsZ_C"/>
</dbReference>
<dbReference type="Gene3D" id="3.40.50.1440">
    <property type="entry name" value="Tubulin/FtsZ, GTPase domain"/>
    <property type="match status" value="1"/>
</dbReference>
<comment type="caution">
    <text evidence="6">The sequence shown here is derived from an EMBL/GenBank/DDBJ whole genome shotgun (WGS) entry which is preliminary data.</text>
</comment>
<evidence type="ECO:0008006" key="7">
    <source>
        <dbReference type="Google" id="ProtNLM"/>
    </source>
</evidence>
<dbReference type="InterPro" id="IPR003008">
    <property type="entry name" value="Tubulin_FtsZ_GTPase"/>
</dbReference>
<comment type="similarity">
    <text evidence="1">Belongs to the FtsZ family.</text>
</comment>
<reference evidence="6" key="1">
    <citation type="journal article" date="2015" name="Nature">
        <title>Complex archaea that bridge the gap between prokaryotes and eukaryotes.</title>
        <authorList>
            <person name="Spang A."/>
            <person name="Saw J.H."/>
            <person name="Jorgensen S.L."/>
            <person name="Zaremba-Niedzwiedzka K."/>
            <person name="Martijn J."/>
            <person name="Lind A.E."/>
            <person name="van Eijk R."/>
            <person name="Schleper C."/>
            <person name="Guy L."/>
            <person name="Ettema T.J."/>
        </authorList>
    </citation>
    <scope>NUCLEOTIDE SEQUENCE</scope>
</reference>
<dbReference type="InterPro" id="IPR024757">
    <property type="entry name" value="FtsZ_C"/>
</dbReference>
<dbReference type="HAMAP" id="MF_00909">
    <property type="entry name" value="FtsZ"/>
    <property type="match status" value="1"/>
</dbReference>
<protein>
    <recommendedName>
        <fullName evidence="7">Cell division protein FtsZ</fullName>
    </recommendedName>
</protein>
<feature type="domain" description="Tubulin/FtsZ GTPase" evidence="4">
    <location>
        <begin position="6"/>
        <end position="198"/>
    </location>
</feature>
<dbReference type="CDD" id="cd02201">
    <property type="entry name" value="FtsZ_type1"/>
    <property type="match status" value="1"/>
</dbReference>
<gene>
    <name evidence="6" type="ORF">LCGC14_0196740</name>
</gene>
<dbReference type="GO" id="GO:0003924">
    <property type="term" value="F:GTPase activity"/>
    <property type="evidence" value="ECO:0007669"/>
    <property type="project" value="InterPro"/>
</dbReference>
<dbReference type="Pfam" id="PF00091">
    <property type="entry name" value="Tubulin"/>
    <property type="match status" value="1"/>
</dbReference>
<evidence type="ECO:0000313" key="6">
    <source>
        <dbReference type="EMBL" id="KKN93485.1"/>
    </source>
</evidence>
<sequence length="310" mass="33026">MQSTTKIKVVGVGGSGLNAISRMAAVKIQGVDLIVINADVQDLEKARADFKLQIGKITTKGLGAGMNPKIGEMAAQESKEEIREILKGADMVFVTCGLGGGVGTGAAPVVADIARKDGALTVAVVTKPFSFEGIPRKKIAERGLENLRNKVDTLLVIPNDRILKIVEPTTSVFSAFWFCDEILRQAVQGISDLITLPGIINVDFADLRSIMKNAGPALLGVGRASGEKRIEKALNLALHSPLLDDTVFKKGKAVLFNVSGGKDLTMTEVNTAAQMIRDFIDPEAKVIFGAVQNKDLIEGEVKIMVIITGF</sequence>
<dbReference type="NCBIfam" id="TIGR00065">
    <property type="entry name" value="ftsZ"/>
    <property type="match status" value="1"/>
</dbReference>
<keyword evidence="3" id="KW-0342">GTP-binding</keyword>
<dbReference type="Pfam" id="PF12327">
    <property type="entry name" value="FtsZ_C"/>
    <property type="match status" value="1"/>
</dbReference>
<dbReference type="AlphaFoldDB" id="A0A0F9UJQ1"/>
<name>A0A0F9UJQ1_9ZZZZ</name>
<proteinExistence type="inferred from homology"/>
<organism evidence="6">
    <name type="scientific">marine sediment metagenome</name>
    <dbReference type="NCBI Taxonomy" id="412755"/>
    <lineage>
        <taxon>unclassified sequences</taxon>
        <taxon>metagenomes</taxon>
        <taxon>ecological metagenomes</taxon>
    </lineage>
</organism>
<dbReference type="SMART" id="SM00865">
    <property type="entry name" value="Tubulin_C"/>
    <property type="match status" value="1"/>
</dbReference>
<dbReference type="FunFam" id="3.40.50.1440:FF:000001">
    <property type="entry name" value="Cell division protein FtsZ"/>
    <property type="match status" value="1"/>
</dbReference>
<dbReference type="InterPro" id="IPR036525">
    <property type="entry name" value="Tubulin/FtsZ_GTPase_sf"/>
</dbReference>
<dbReference type="GO" id="GO:0032153">
    <property type="term" value="C:cell division site"/>
    <property type="evidence" value="ECO:0007669"/>
    <property type="project" value="TreeGrafter"/>
</dbReference>
<dbReference type="SUPFAM" id="SSF55307">
    <property type="entry name" value="Tubulin C-terminal domain-like"/>
    <property type="match status" value="1"/>
</dbReference>
<keyword evidence="2" id="KW-0547">Nucleotide-binding</keyword>
<evidence type="ECO:0000256" key="3">
    <source>
        <dbReference type="ARBA" id="ARBA00023134"/>
    </source>
</evidence>
<dbReference type="PANTHER" id="PTHR30314:SF3">
    <property type="entry name" value="MITOCHONDRIAL DIVISION PROTEIN FSZA"/>
    <property type="match status" value="1"/>
</dbReference>
<evidence type="ECO:0000259" key="5">
    <source>
        <dbReference type="SMART" id="SM00865"/>
    </source>
</evidence>
<dbReference type="GO" id="GO:0005525">
    <property type="term" value="F:GTP binding"/>
    <property type="evidence" value="ECO:0007669"/>
    <property type="project" value="UniProtKB-KW"/>
</dbReference>
<dbReference type="PANTHER" id="PTHR30314">
    <property type="entry name" value="CELL DIVISION PROTEIN FTSZ-RELATED"/>
    <property type="match status" value="1"/>
</dbReference>
<evidence type="ECO:0000256" key="2">
    <source>
        <dbReference type="ARBA" id="ARBA00022741"/>
    </source>
</evidence>
<accession>A0A0F9UJQ1</accession>
<dbReference type="PRINTS" id="PR00423">
    <property type="entry name" value="CELLDVISFTSZ"/>
</dbReference>
<dbReference type="InterPro" id="IPR018316">
    <property type="entry name" value="Tubulin/FtsZ_2-layer-sand-dom"/>
</dbReference>
<dbReference type="GO" id="GO:0005737">
    <property type="term" value="C:cytoplasm"/>
    <property type="evidence" value="ECO:0007669"/>
    <property type="project" value="TreeGrafter"/>
</dbReference>
<dbReference type="SMART" id="SM00864">
    <property type="entry name" value="Tubulin"/>
    <property type="match status" value="1"/>
</dbReference>
<evidence type="ECO:0000259" key="4">
    <source>
        <dbReference type="SMART" id="SM00864"/>
    </source>
</evidence>
<dbReference type="EMBL" id="LAZR01000085">
    <property type="protein sequence ID" value="KKN93485.1"/>
    <property type="molecule type" value="Genomic_DNA"/>
</dbReference>
<feature type="domain" description="Tubulin/FtsZ 2-layer sandwich" evidence="5">
    <location>
        <begin position="200"/>
        <end position="310"/>
    </location>
</feature>
<evidence type="ECO:0000256" key="1">
    <source>
        <dbReference type="ARBA" id="ARBA00009690"/>
    </source>
</evidence>